<dbReference type="SUPFAM" id="SSF49464">
    <property type="entry name" value="Carboxypeptidase regulatory domain-like"/>
    <property type="match status" value="1"/>
</dbReference>
<dbReference type="EMBL" id="JAUQSX010000005">
    <property type="protein sequence ID" value="MDO7847030.1"/>
    <property type="molecule type" value="Genomic_DNA"/>
</dbReference>
<dbReference type="NCBIfam" id="TIGR04057">
    <property type="entry name" value="SusC_RagA_signa"/>
    <property type="match status" value="1"/>
</dbReference>
<evidence type="ECO:0000256" key="4">
    <source>
        <dbReference type="ARBA" id="ARBA00022692"/>
    </source>
</evidence>
<organism evidence="13 14">
    <name type="scientific">Hymenobacter mellowenesis</name>
    <dbReference type="NCBI Taxonomy" id="3063995"/>
    <lineage>
        <taxon>Bacteria</taxon>
        <taxon>Pseudomonadati</taxon>
        <taxon>Bacteroidota</taxon>
        <taxon>Cytophagia</taxon>
        <taxon>Cytophagales</taxon>
        <taxon>Hymenobacteraceae</taxon>
        <taxon>Hymenobacter</taxon>
    </lineage>
</organism>
<evidence type="ECO:0000256" key="6">
    <source>
        <dbReference type="ARBA" id="ARBA00023136"/>
    </source>
</evidence>
<dbReference type="InterPro" id="IPR023996">
    <property type="entry name" value="TonB-dep_OMP_SusC/RagA"/>
</dbReference>
<name>A0ABT9AB13_9BACT</name>
<evidence type="ECO:0000256" key="9">
    <source>
        <dbReference type="RuleBase" id="RU003357"/>
    </source>
</evidence>
<evidence type="ECO:0000256" key="10">
    <source>
        <dbReference type="SAM" id="SignalP"/>
    </source>
</evidence>
<keyword evidence="3 8" id="KW-1134">Transmembrane beta strand</keyword>
<evidence type="ECO:0000256" key="8">
    <source>
        <dbReference type="PROSITE-ProRule" id="PRU01360"/>
    </source>
</evidence>
<gene>
    <name evidence="13" type="ORF">Q5H92_11725</name>
</gene>
<sequence>MKKILLMSLVLMFTLLHGAMAQTRTVTGRVTDQATGGGLPGVTVLLKGTSNGVSTNSDGAFSLSVPESGGTLVFSSIGMTTQERAIGSDSQFTVALVTDTKQLNEVVVTGYGAQQERRNITGAIATVNSSQYRDQPIIGVDQALQGRAAGVQVTQSSGTPGSGISVRVRGAASIGASNEPLYVVDGLPVITGNTTQLAAGNQLTNGLNDINPNDIESIEVLKDASAAAIYGSRASNGVVLITTKRGKAGKARIDVDYYTGAQSVWKRPDVLNGEQQTQLFLDAAANRYPANAAGNYPTNFAATTGPSPVVFRTNADLAAYIYGPGTFGAADANGVRNYVQPAGNPIRPLSQFQNPSTAISTNWSNEVLRTAPISNYGLTFSGGSDASRYRLAVNYFDQQGTVVGSGFSRGSARLSVDNKLSEKVRMGTTLGLTQSVNNRINNDNSIYGVLTTARLTAADLPVYNADGTYYKDASSLENPVAAAKEPYIKSTNNRLIGSQYTEFELIKNLKYRATFGIDFTYGRDDRFYSTLTKAGLNPSGDATLATLQDLNYNHISAFNYSKTFGEDHTLSALLVGEFQRDRYSDVFVNVTGFPSNSIRELAAGATKVTSTSSTTGNALFGALAKVDYSFKGRYLLSASVRRDESSRFGADNRVGYFPAGSVGWRVLEESFLKDQTVVSELKLRGSYGETGNQPTANFGSRGLISPGANYLERGGLAFTQLANPDLKWERTRQTDIGIDLGFLQNRFYISADVYMRKTDDLLLSQNLPSDTGFLSYSSNVGAIQNKGLEFALTTINFRNEGTGFNWETNFNISFNRNEVTKLSDPNPLGLAQGFASRLVVGQPLGAFYGYRVDHIFQTQEEIDALNRAAVAATGVASATYQTALTRPGDIKFKDISGGPDGKPDGRITVADQEIIGTAQPKFYGGITNTLRYAGFDFNVFLQYNVGNKILNASATSTQNMSTTNGQDAIVLNRWTPTNTDTNVPRAVYGDPNTNARYSDRFLEDGSYARFKSVTLGYTLPTTLATRAHLRTVRIYAQAQNLVTFTKYTGLDPEVSTFSSSNTSLGTDFFTYPQARTITGGVTLGF</sequence>
<feature type="domain" description="TonB-dependent receptor-like beta-barrel" evidence="11">
    <location>
        <begin position="444"/>
        <end position="1041"/>
    </location>
</feature>
<dbReference type="Pfam" id="PF13715">
    <property type="entry name" value="CarbopepD_reg_2"/>
    <property type="match status" value="1"/>
</dbReference>
<dbReference type="Gene3D" id="2.40.170.20">
    <property type="entry name" value="TonB-dependent receptor, beta-barrel domain"/>
    <property type="match status" value="1"/>
</dbReference>
<dbReference type="InterPro" id="IPR008969">
    <property type="entry name" value="CarboxyPept-like_regulatory"/>
</dbReference>
<feature type="signal peptide" evidence="10">
    <location>
        <begin position="1"/>
        <end position="21"/>
    </location>
</feature>
<proteinExistence type="inferred from homology"/>
<keyword evidence="10" id="KW-0732">Signal</keyword>
<protein>
    <submittedName>
        <fullName evidence="13">TonB-dependent receptor</fullName>
    </submittedName>
</protein>
<dbReference type="Gene3D" id="2.60.40.1120">
    <property type="entry name" value="Carboxypeptidase-like, regulatory domain"/>
    <property type="match status" value="1"/>
</dbReference>
<keyword evidence="7 8" id="KW-0998">Cell outer membrane</keyword>
<keyword evidence="13" id="KW-0675">Receptor</keyword>
<comment type="subcellular location">
    <subcellularLocation>
        <location evidence="1 8">Cell outer membrane</location>
        <topology evidence="1 8">Multi-pass membrane protein</topology>
    </subcellularLocation>
</comment>
<keyword evidence="4 8" id="KW-0812">Transmembrane</keyword>
<accession>A0ABT9AB13</accession>
<keyword evidence="14" id="KW-1185">Reference proteome</keyword>
<evidence type="ECO:0000256" key="5">
    <source>
        <dbReference type="ARBA" id="ARBA00023077"/>
    </source>
</evidence>
<dbReference type="RefSeq" id="WP_305011712.1">
    <property type="nucleotide sequence ID" value="NZ_JAUQSX010000005.1"/>
</dbReference>
<comment type="caution">
    <text evidence="13">The sequence shown here is derived from an EMBL/GenBank/DDBJ whole genome shotgun (WGS) entry which is preliminary data.</text>
</comment>
<dbReference type="InterPro" id="IPR000531">
    <property type="entry name" value="Beta-barrel_TonB"/>
</dbReference>
<evidence type="ECO:0000259" key="12">
    <source>
        <dbReference type="Pfam" id="PF07715"/>
    </source>
</evidence>
<keyword evidence="5 9" id="KW-0798">TonB box</keyword>
<keyword evidence="6 8" id="KW-0472">Membrane</keyword>
<evidence type="ECO:0000256" key="1">
    <source>
        <dbReference type="ARBA" id="ARBA00004571"/>
    </source>
</evidence>
<dbReference type="PROSITE" id="PS52016">
    <property type="entry name" value="TONB_DEPENDENT_REC_3"/>
    <property type="match status" value="1"/>
</dbReference>
<keyword evidence="2 8" id="KW-0813">Transport</keyword>
<evidence type="ECO:0000256" key="3">
    <source>
        <dbReference type="ARBA" id="ARBA00022452"/>
    </source>
</evidence>
<evidence type="ECO:0000313" key="13">
    <source>
        <dbReference type="EMBL" id="MDO7847030.1"/>
    </source>
</evidence>
<dbReference type="InterPro" id="IPR039426">
    <property type="entry name" value="TonB-dep_rcpt-like"/>
</dbReference>
<dbReference type="Pfam" id="PF07715">
    <property type="entry name" value="Plug"/>
    <property type="match status" value="1"/>
</dbReference>
<feature type="domain" description="TonB-dependent receptor plug" evidence="12">
    <location>
        <begin position="117"/>
        <end position="238"/>
    </location>
</feature>
<evidence type="ECO:0000313" key="14">
    <source>
        <dbReference type="Proteomes" id="UP001167796"/>
    </source>
</evidence>
<evidence type="ECO:0000259" key="11">
    <source>
        <dbReference type="Pfam" id="PF00593"/>
    </source>
</evidence>
<dbReference type="Pfam" id="PF00593">
    <property type="entry name" value="TonB_dep_Rec_b-barrel"/>
    <property type="match status" value="1"/>
</dbReference>
<evidence type="ECO:0000256" key="7">
    <source>
        <dbReference type="ARBA" id="ARBA00023237"/>
    </source>
</evidence>
<evidence type="ECO:0000256" key="2">
    <source>
        <dbReference type="ARBA" id="ARBA00022448"/>
    </source>
</evidence>
<dbReference type="InterPro" id="IPR036942">
    <property type="entry name" value="Beta-barrel_TonB_sf"/>
</dbReference>
<feature type="chain" id="PRO_5046588200" evidence="10">
    <location>
        <begin position="22"/>
        <end position="1085"/>
    </location>
</feature>
<dbReference type="NCBIfam" id="TIGR04056">
    <property type="entry name" value="OMP_RagA_SusC"/>
    <property type="match status" value="1"/>
</dbReference>
<dbReference type="InterPro" id="IPR037066">
    <property type="entry name" value="Plug_dom_sf"/>
</dbReference>
<dbReference type="Gene3D" id="2.170.130.10">
    <property type="entry name" value="TonB-dependent receptor, plug domain"/>
    <property type="match status" value="1"/>
</dbReference>
<dbReference type="InterPro" id="IPR023997">
    <property type="entry name" value="TonB-dep_OMP_SusC/RagA_CS"/>
</dbReference>
<dbReference type="InterPro" id="IPR012910">
    <property type="entry name" value="Plug_dom"/>
</dbReference>
<dbReference type="Proteomes" id="UP001167796">
    <property type="component" value="Unassembled WGS sequence"/>
</dbReference>
<reference evidence="13" key="1">
    <citation type="submission" date="2023-07" db="EMBL/GenBank/DDBJ databases">
        <authorList>
            <person name="Kim M.K."/>
        </authorList>
    </citation>
    <scope>NUCLEOTIDE SEQUENCE</scope>
    <source>
        <strain evidence="13">M29</strain>
    </source>
</reference>
<dbReference type="SUPFAM" id="SSF56935">
    <property type="entry name" value="Porins"/>
    <property type="match status" value="1"/>
</dbReference>
<comment type="similarity">
    <text evidence="8 9">Belongs to the TonB-dependent receptor family.</text>
</comment>